<organism evidence="3 4">
    <name type="scientific">Halopseudomonas bauzanensis</name>
    <dbReference type="NCBI Taxonomy" id="653930"/>
    <lineage>
        <taxon>Bacteria</taxon>
        <taxon>Pseudomonadati</taxon>
        <taxon>Pseudomonadota</taxon>
        <taxon>Gammaproteobacteria</taxon>
        <taxon>Pseudomonadales</taxon>
        <taxon>Pseudomonadaceae</taxon>
        <taxon>Halopseudomonas</taxon>
    </lineage>
</organism>
<dbReference type="InterPro" id="IPR029068">
    <property type="entry name" value="Glyas_Bleomycin-R_OHBP_Dase"/>
</dbReference>
<dbReference type="InterPro" id="IPR037523">
    <property type="entry name" value="VOC_core"/>
</dbReference>
<dbReference type="GO" id="GO:0046872">
    <property type="term" value="F:metal ion binding"/>
    <property type="evidence" value="ECO:0007669"/>
    <property type="project" value="UniProtKB-KW"/>
</dbReference>
<feature type="domain" description="VOC" evidence="2">
    <location>
        <begin position="19"/>
        <end position="159"/>
    </location>
</feature>
<dbReference type="Pfam" id="PF13669">
    <property type="entry name" value="Glyoxalase_4"/>
    <property type="match status" value="1"/>
</dbReference>
<dbReference type="Proteomes" id="UP000305198">
    <property type="component" value="Unassembled WGS sequence"/>
</dbReference>
<name>A0A4U0YLN6_9GAMM</name>
<dbReference type="RefSeq" id="WP_136869184.1">
    <property type="nucleotide sequence ID" value="NZ_SWAV01000002.1"/>
</dbReference>
<dbReference type="Gene3D" id="3.10.180.10">
    <property type="entry name" value="2,3-Dihydroxybiphenyl 1,2-Dioxygenase, domain 1"/>
    <property type="match status" value="1"/>
</dbReference>
<dbReference type="EMBL" id="SWAV01000002">
    <property type="protein sequence ID" value="TKA92215.1"/>
    <property type="molecule type" value="Genomic_DNA"/>
</dbReference>
<dbReference type="GO" id="GO:0004493">
    <property type="term" value="F:methylmalonyl-CoA epimerase activity"/>
    <property type="evidence" value="ECO:0007669"/>
    <property type="project" value="TreeGrafter"/>
</dbReference>
<evidence type="ECO:0000313" key="3">
    <source>
        <dbReference type="EMBL" id="TKA92215.1"/>
    </source>
</evidence>
<sequence length="187" mass="20659">MSNTVSPVHLDDTIASLGPVTQLAFVPKDFDACVHFWTHTMGAGPFMLMEHIQADSCSYLGQPAEIDITAAMGYWGDMQIEIIKQHCDSPSIYRGWLDEGREGLHHVLIAVDDMEQALEVCYRAGARLLQESTYRGGSAEVAYLDTGGGPGTMLELWKGDDAGRTFFASVREMARTWDGSDPVRRRS</sequence>
<protein>
    <recommendedName>
        <fullName evidence="2">VOC domain-containing protein</fullName>
    </recommendedName>
</protein>
<dbReference type="InterPro" id="IPR051785">
    <property type="entry name" value="MMCE/EMCE_epimerase"/>
</dbReference>
<dbReference type="AlphaFoldDB" id="A0A4U0YLN6"/>
<dbReference type="SUPFAM" id="SSF54593">
    <property type="entry name" value="Glyoxalase/Bleomycin resistance protein/Dihydroxybiphenyl dioxygenase"/>
    <property type="match status" value="1"/>
</dbReference>
<dbReference type="GO" id="GO:0046491">
    <property type="term" value="P:L-methylmalonyl-CoA metabolic process"/>
    <property type="evidence" value="ECO:0007669"/>
    <property type="project" value="TreeGrafter"/>
</dbReference>
<reference evidence="3 4" key="1">
    <citation type="submission" date="2019-04" db="EMBL/GenBank/DDBJ databases">
        <title>Crypto-aerobic microbial life in anoxic (sulfidic) marine sediments.</title>
        <authorList>
            <person name="Bhattacharya S."/>
            <person name="Roy C."/>
            <person name="Mondal N."/>
            <person name="Sarkar J."/>
            <person name="Mandal S."/>
            <person name="Rameez M.J."/>
            <person name="Ghosh W."/>
        </authorList>
    </citation>
    <scope>NUCLEOTIDE SEQUENCE [LARGE SCALE GENOMIC DNA]</scope>
    <source>
        <strain evidence="3 4">SBBB</strain>
    </source>
</reference>
<gene>
    <name evidence="3" type="ORF">FA869_07420</name>
</gene>
<proteinExistence type="predicted"/>
<evidence type="ECO:0000256" key="1">
    <source>
        <dbReference type="ARBA" id="ARBA00022723"/>
    </source>
</evidence>
<keyword evidence="1" id="KW-0479">Metal-binding</keyword>
<dbReference type="PANTHER" id="PTHR43048">
    <property type="entry name" value="METHYLMALONYL-COA EPIMERASE"/>
    <property type="match status" value="1"/>
</dbReference>
<evidence type="ECO:0000259" key="2">
    <source>
        <dbReference type="PROSITE" id="PS51819"/>
    </source>
</evidence>
<dbReference type="PROSITE" id="PS51819">
    <property type="entry name" value="VOC"/>
    <property type="match status" value="1"/>
</dbReference>
<dbReference type="PANTHER" id="PTHR43048:SF3">
    <property type="entry name" value="METHYLMALONYL-COA EPIMERASE, MITOCHONDRIAL"/>
    <property type="match status" value="1"/>
</dbReference>
<accession>A0A4U0YLN6</accession>
<comment type="caution">
    <text evidence="3">The sequence shown here is derived from an EMBL/GenBank/DDBJ whole genome shotgun (WGS) entry which is preliminary data.</text>
</comment>
<evidence type="ECO:0000313" key="4">
    <source>
        <dbReference type="Proteomes" id="UP000305198"/>
    </source>
</evidence>